<dbReference type="EMBL" id="OW240918">
    <property type="protein sequence ID" value="CAH2307088.1"/>
    <property type="molecule type" value="Genomic_DNA"/>
</dbReference>
<evidence type="ECO:0000313" key="1">
    <source>
        <dbReference type="EMBL" id="CAH2307088.1"/>
    </source>
</evidence>
<sequence>MGYLYAGPMTRDMFTLGYFRMTSNISTDTVQYLDLEISVKDYKIAYSLFSKPTDRNIILHYDSAHPMALKKSLSRNT</sequence>
<accession>A0AAD1SPD8</accession>
<organism evidence="1 2">
    <name type="scientific">Pelobates cultripes</name>
    <name type="common">Western spadefoot toad</name>
    <dbReference type="NCBI Taxonomy" id="61616"/>
    <lineage>
        <taxon>Eukaryota</taxon>
        <taxon>Metazoa</taxon>
        <taxon>Chordata</taxon>
        <taxon>Craniata</taxon>
        <taxon>Vertebrata</taxon>
        <taxon>Euteleostomi</taxon>
        <taxon>Amphibia</taxon>
        <taxon>Batrachia</taxon>
        <taxon>Anura</taxon>
        <taxon>Pelobatoidea</taxon>
        <taxon>Pelobatidae</taxon>
        <taxon>Pelobates</taxon>
    </lineage>
</organism>
<gene>
    <name evidence="1" type="ORF">PECUL_23A034205</name>
</gene>
<reference evidence="1" key="1">
    <citation type="submission" date="2022-03" db="EMBL/GenBank/DDBJ databases">
        <authorList>
            <person name="Alioto T."/>
            <person name="Alioto T."/>
            <person name="Gomez Garrido J."/>
        </authorList>
    </citation>
    <scope>NUCLEOTIDE SEQUENCE</scope>
</reference>
<name>A0AAD1SPD8_PELCU</name>
<evidence type="ECO:0000313" key="2">
    <source>
        <dbReference type="Proteomes" id="UP001295444"/>
    </source>
</evidence>
<dbReference type="Proteomes" id="UP001295444">
    <property type="component" value="Chromosome 07"/>
</dbReference>
<proteinExistence type="predicted"/>
<protein>
    <submittedName>
        <fullName evidence="1">Uncharacterized protein</fullName>
    </submittedName>
</protein>
<keyword evidence="2" id="KW-1185">Reference proteome</keyword>
<dbReference type="AlphaFoldDB" id="A0AAD1SPD8"/>